<dbReference type="EMBL" id="JNAD02000002">
    <property type="protein sequence ID" value="RKM98014.1"/>
    <property type="molecule type" value="Genomic_DNA"/>
</dbReference>
<reference evidence="2 3" key="1">
    <citation type="journal article" date="2014" name="Genome Announc.">
        <title>Draft Genome Sequence of Streptomyces fradiae ATCC 19609, a Strain Highly Sensitive to Antibiotics.</title>
        <authorList>
            <person name="Bekker O.B."/>
            <person name="Klimina K.M."/>
            <person name="Vatlin A.A."/>
            <person name="Zakharevich N.V."/>
            <person name="Kasianov A.S."/>
            <person name="Danilenko V.N."/>
        </authorList>
    </citation>
    <scope>NUCLEOTIDE SEQUENCE [LARGE SCALE GENOMIC DNA]</scope>
    <source>
        <strain evidence="2 3">ATCC 19609</strain>
    </source>
</reference>
<protein>
    <submittedName>
        <fullName evidence="2">Uncharacterized protein</fullName>
    </submittedName>
</protein>
<keyword evidence="3" id="KW-1185">Reference proteome</keyword>
<evidence type="ECO:0000313" key="2">
    <source>
        <dbReference type="EMBL" id="RKM98014.1"/>
    </source>
</evidence>
<sequence length="192" mass="18656">MGPGTTAVRSWAEAILRQLGDPAGRTLEVTGGAPDEPAAPEPAPAAFTSRLRLRPEESRTDDGGPAGDGGAHGTGAGAGENAGPGTGEHGASPVAVTLAFRDGSAVEVLLGEGLSEAEAVAHLAGQLQEAVLEAAGGAPVPPCPVRGHGHPPVAEVVDGTASWVCPRGGGTRPVLPAPGSRPGTRAGVGTGT</sequence>
<dbReference type="RefSeq" id="WP_050363842.1">
    <property type="nucleotide sequence ID" value="NZ_CP134822.1"/>
</dbReference>
<feature type="compositionally biased region" description="Basic and acidic residues" evidence="1">
    <location>
        <begin position="53"/>
        <end position="62"/>
    </location>
</feature>
<dbReference type="Proteomes" id="UP000028058">
    <property type="component" value="Unassembled WGS sequence"/>
</dbReference>
<proteinExistence type="predicted"/>
<accession>A0A3R7J7X8</accession>
<organism evidence="2 3">
    <name type="scientific">Streptomyces xinghaiensis</name>
    <dbReference type="NCBI Taxonomy" id="1038928"/>
    <lineage>
        <taxon>Bacteria</taxon>
        <taxon>Bacillati</taxon>
        <taxon>Actinomycetota</taxon>
        <taxon>Actinomycetes</taxon>
        <taxon>Kitasatosporales</taxon>
        <taxon>Streptomycetaceae</taxon>
        <taxon>Streptomyces</taxon>
    </lineage>
</organism>
<comment type="caution">
    <text evidence="2">The sequence shown here is derived from an EMBL/GenBank/DDBJ whole genome shotgun (WGS) entry which is preliminary data.</text>
</comment>
<gene>
    <name evidence="2" type="ORF">SFRA_005625</name>
</gene>
<dbReference type="AlphaFoldDB" id="A0A3R7J7X8"/>
<dbReference type="OrthoDB" id="3696922at2"/>
<name>A0A3R7J7X8_9ACTN</name>
<feature type="compositionally biased region" description="Gly residues" evidence="1">
    <location>
        <begin position="64"/>
        <end position="88"/>
    </location>
</feature>
<feature type="region of interest" description="Disordered" evidence="1">
    <location>
        <begin position="168"/>
        <end position="192"/>
    </location>
</feature>
<evidence type="ECO:0000313" key="3">
    <source>
        <dbReference type="Proteomes" id="UP000028058"/>
    </source>
</evidence>
<evidence type="ECO:0000256" key="1">
    <source>
        <dbReference type="SAM" id="MobiDB-lite"/>
    </source>
</evidence>
<feature type="region of interest" description="Disordered" evidence="1">
    <location>
        <begin position="19"/>
        <end position="90"/>
    </location>
</feature>